<evidence type="ECO:0000313" key="3">
    <source>
        <dbReference type="EMBL" id="NOJ70004.1"/>
    </source>
</evidence>
<feature type="transmembrane region" description="Helical" evidence="2">
    <location>
        <begin position="6"/>
        <end position="26"/>
    </location>
</feature>
<feature type="compositionally biased region" description="Basic and acidic residues" evidence="1">
    <location>
        <begin position="113"/>
        <end position="126"/>
    </location>
</feature>
<dbReference type="RefSeq" id="WP_171415377.1">
    <property type="nucleotide sequence ID" value="NZ_JABFOR010000004.1"/>
</dbReference>
<sequence>MILEISALLAAIAFAVLVFYLIQTLLSAKRSLERAADTLEQVQQTVSLLSGDLQGVAKNANELSQDLSEQLKKMEPVMDSVQHAGEALNEISIAAKQVSVGLVKGVRRAAGRFERKPDIDKREPKMNRATSVSAPAPAAPQRQPEVAAATQEVPCTIEDNHLREQLPQGQGQAHASAAHQQDWKEWIDVGTKLWQLWRQRG</sequence>
<comment type="caution">
    <text evidence="3">The sequence shown here is derived from an EMBL/GenBank/DDBJ whole genome shotgun (WGS) entry which is preliminary data.</text>
</comment>
<keyword evidence="2" id="KW-0812">Transmembrane</keyword>
<dbReference type="InterPro" id="IPR009293">
    <property type="entry name" value="UPF0478"/>
</dbReference>
<evidence type="ECO:0000256" key="1">
    <source>
        <dbReference type="SAM" id="MobiDB-lite"/>
    </source>
</evidence>
<gene>
    <name evidence="3" type="ORF">HMI46_05495</name>
</gene>
<dbReference type="EMBL" id="JABFOR010000004">
    <property type="protein sequence ID" value="NOJ70004.1"/>
    <property type="molecule type" value="Genomic_DNA"/>
</dbReference>
<keyword evidence="2" id="KW-1133">Transmembrane helix</keyword>
<keyword evidence="2" id="KW-0472">Membrane</keyword>
<reference evidence="3 4" key="1">
    <citation type="submission" date="2020-05" db="EMBL/GenBank/DDBJ databases">
        <title>Whole genome sequencing and identification of novel metabolites from Paenibacillus alvei strain JR949.</title>
        <authorList>
            <person name="Rajendhran J."/>
            <person name="Sree Pranav P."/>
            <person name="Mahalakshmi B."/>
            <person name="Karthikeyan R."/>
        </authorList>
    </citation>
    <scope>NUCLEOTIDE SEQUENCE [LARGE SCALE GENOMIC DNA]</scope>
    <source>
        <strain evidence="3 4">JR949</strain>
    </source>
</reference>
<evidence type="ECO:0000313" key="4">
    <source>
        <dbReference type="Proteomes" id="UP000552038"/>
    </source>
</evidence>
<organism evidence="3 4">
    <name type="scientific">Paenibacillus alvei</name>
    <name type="common">Bacillus alvei</name>
    <dbReference type="NCBI Taxonomy" id="44250"/>
    <lineage>
        <taxon>Bacteria</taxon>
        <taxon>Bacillati</taxon>
        <taxon>Bacillota</taxon>
        <taxon>Bacilli</taxon>
        <taxon>Bacillales</taxon>
        <taxon>Paenibacillaceae</taxon>
        <taxon>Paenibacillus</taxon>
    </lineage>
</organism>
<dbReference type="Proteomes" id="UP000552038">
    <property type="component" value="Unassembled WGS sequence"/>
</dbReference>
<feature type="compositionally biased region" description="Low complexity" evidence="1">
    <location>
        <begin position="128"/>
        <end position="149"/>
    </location>
</feature>
<feature type="region of interest" description="Disordered" evidence="1">
    <location>
        <begin position="113"/>
        <end position="149"/>
    </location>
</feature>
<dbReference type="PANTHER" id="PTHR40070:SF1">
    <property type="entry name" value="UPF0478 PROTEIN YTXG"/>
    <property type="match status" value="1"/>
</dbReference>
<dbReference type="Pfam" id="PF06103">
    <property type="entry name" value="DUF948"/>
    <property type="match status" value="1"/>
</dbReference>
<proteinExistence type="predicted"/>
<dbReference type="AlphaFoldDB" id="A0AAP6ZWM5"/>
<dbReference type="PANTHER" id="PTHR40070">
    <property type="entry name" value="UPF0478 PROTEIN YTXG"/>
    <property type="match status" value="1"/>
</dbReference>
<name>A0AAP6ZWM5_PAEAL</name>
<evidence type="ECO:0000256" key="2">
    <source>
        <dbReference type="SAM" id="Phobius"/>
    </source>
</evidence>
<accession>A0AAP6ZWM5</accession>
<protein>
    <submittedName>
        <fullName evidence="3">DUF948 domain-containing protein</fullName>
    </submittedName>
</protein>